<dbReference type="InterPro" id="IPR024571">
    <property type="entry name" value="ERAP1-like_C_dom"/>
</dbReference>
<reference evidence="10" key="1">
    <citation type="submission" date="2012-09" db="EMBL/GenBank/DDBJ databases">
        <authorList>
            <person name="Martin A.A."/>
        </authorList>
    </citation>
    <scope>NUCLEOTIDE SEQUENCE</scope>
</reference>
<evidence type="ECO:0000259" key="9">
    <source>
        <dbReference type="Pfam" id="PF11838"/>
    </source>
</evidence>
<dbReference type="GO" id="GO:0043171">
    <property type="term" value="P:peptide catabolic process"/>
    <property type="evidence" value="ECO:0007669"/>
    <property type="project" value="TreeGrafter"/>
</dbReference>
<dbReference type="GO" id="GO:0005615">
    <property type="term" value="C:extracellular space"/>
    <property type="evidence" value="ECO:0007669"/>
    <property type="project" value="TreeGrafter"/>
</dbReference>
<evidence type="ECO:0000256" key="4">
    <source>
        <dbReference type="ARBA" id="ARBA00022723"/>
    </source>
</evidence>
<name>A0A158P804_ANGCA</name>
<dbReference type="WBParaSite" id="ACAC_0000341001-mRNA-1">
    <property type="protein sequence ID" value="ACAC_0000341001-mRNA-1"/>
    <property type="gene ID" value="ACAC_0000341001"/>
</dbReference>
<dbReference type="Pfam" id="PF11838">
    <property type="entry name" value="ERAP1_C"/>
    <property type="match status" value="1"/>
</dbReference>
<evidence type="ECO:0000256" key="2">
    <source>
        <dbReference type="ARBA" id="ARBA00010136"/>
    </source>
</evidence>
<dbReference type="InterPro" id="IPR001930">
    <property type="entry name" value="Peptidase_M1"/>
</dbReference>
<evidence type="ECO:0000256" key="1">
    <source>
        <dbReference type="ARBA" id="ARBA00001947"/>
    </source>
</evidence>
<dbReference type="Proteomes" id="UP000035642">
    <property type="component" value="Unassembled WGS sequence"/>
</dbReference>
<dbReference type="GO" id="GO:0016020">
    <property type="term" value="C:membrane"/>
    <property type="evidence" value="ECO:0007669"/>
    <property type="project" value="TreeGrafter"/>
</dbReference>
<organism evidence="10 11">
    <name type="scientific">Angiostrongylus cantonensis</name>
    <name type="common">Rat lungworm</name>
    <dbReference type="NCBI Taxonomy" id="6313"/>
    <lineage>
        <taxon>Eukaryota</taxon>
        <taxon>Metazoa</taxon>
        <taxon>Ecdysozoa</taxon>
        <taxon>Nematoda</taxon>
        <taxon>Chromadorea</taxon>
        <taxon>Rhabditida</taxon>
        <taxon>Rhabditina</taxon>
        <taxon>Rhabditomorpha</taxon>
        <taxon>Strongyloidea</taxon>
        <taxon>Metastrongylidae</taxon>
        <taxon>Angiostrongylus</taxon>
    </lineage>
</organism>
<keyword evidence="10" id="KW-1185">Reference proteome</keyword>
<evidence type="ECO:0000256" key="7">
    <source>
        <dbReference type="ARBA" id="ARBA00023049"/>
    </source>
</evidence>
<evidence type="ECO:0000313" key="11">
    <source>
        <dbReference type="WBParaSite" id="ACAC_0000341001-mRNA-1"/>
    </source>
</evidence>
<dbReference type="Gene3D" id="2.60.40.1910">
    <property type="match status" value="1"/>
</dbReference>
<keyword evidence="7" id="KW-0482">Metalloprotease</keyword>
<sequence length="405" mass="47071">MIEGQSEFGLDTAIRALEYFEEYSNIPYQLEKIDLVGLDDFQSGAMENWGLITFRHAGLLYADGRKIARQKVQVALIICHEVAHQWFGNLVTMDWWNDLWLNEGFATYFEFLCVDRLYPEWNIASVIIRMVESFVGKRKFQLSIIEYLNKYAYANAKGSHLWEIVEKHAALHGISLQSVANAYINQAGCPEIFVTLSNMEITVHNQTRYFIHGGMRGDGTKWTIPIHYRTNSQPESRLQWMKASQNKVSWPLLKSSKWVVANTDGLSYVRVLYDAKNYAELAKQLLSDHTVFSAVERTLILVDAFDFTKSSKLNIKAYLDLIQYASDSYTLEHDNYQKEENLQDFQRTLLARPYERIGWNTNTLMTPAQTGLQVVLIRNACRLRNLDCIMQAHLRYKEWIMKDKK</sequence>
<keyword evidence="6" id="KW-0862">Zinc</keyword>
<reference evidence="11" key="2">
    <citation type="submission" date="2016-04" db="UniProtKB">
        <authorList>
            <consortium name="WormBaseParasite"/>
        </authorList>
    </citation>
    <scope>IDENTIFICATION</scope>
</reference>
<dbReference type="Gene3D" id="1.10.390.10">
    <property type="entry name" value="Neutral Protease Domain 2"/>
    <property type="match status" value="2"/>
</dbReference>
<keyword evidence="5" id="KW-0378">Hydrolase</keyword>
<keyword evidence="4" id="KW-0479">Metal-binding</keyword>
<dbReference type="SUPFAM" id="SSF55486">
    <property type="entry name" value="Metalloproteases ('zincins'), catalytic domain"/>
    <property type="match status" value="1"/>
</dbReference>
<dbReference type="InterPro" id="IPR027268">
    <property type="entry name" value="Peptidase_M4/M1_CTD_sf"/>
</dbReference>
<dbReference type="PANTHER" id="PTHR11533">
    <property type="entry name" value="PROTEASE M1 ZINC METALLOPROTEASE"/>
    <property type="match status" value="1"/>
</dbReference>
<dbReference type="InterPro" id="IPR050344">
    <property type="entry name" value="Peptidase_M1_aminopeptidases"/>
</dbReference>
<evidence type="ECO:0000256" key="5">
    <source>
        <dbReference type="ARBA" id="ARBA00022801"/>
    </source>
</evidence>
<dbReference type="GO" id="GO:0008270">
    <property type="term" value="F:zinc ion binding"/>
    <property type="evidence" value="ECO:0007669"/>
    <property type="project" value="InterPro"/>
</dbReference>
<proteinExistence type="inferred from homology"/>
<dbReference type="GO" id="GO:0042277">
    <property type="term" value="F:peptide binding"/>
    <property type="evidence" value="ECO:0007669"/>
    <property type="project" value="TreeGrafter"/>
</dbReference>
<accession>A0A158P804</accession>
<dbReference type="InterPro" id="IPR014782">
    <property type="entry name" value="Peptidase_M1_dom"/>
</dbReference>
<dbReference type="GO" id="GO:0006508">
    <property type="term" value="P:proteolysis"/>
    <property type="evidence" value="ECO:0007669"/>
    <property type="project" value="UniProtKB-KW"/>
</dbReference>
<dbReference type="AlphaFoldDB" id="A0A158P804"/>
<evidence type="ECO:0000256" key="6">
    <source>
        <dbReference type="ARBA" id="ARBA00022833"/>
    </source>
</evidence>
<dbReference type="PANTHER" id="PTHR11533:SF299">
    <property type="entry name" value="AMINOPEPTIDASE"/>
    <property type="match status" value="1"/>
</dbReference>
<dbReference type="PRINTS" id="PR00756">
    <property type="entry name" value="ALADIPTASE"/>
</dbReference>
<comment type="similarity">
    <text evidence="2">Belongs to the peptidase M1 family.</text>
</comment>
<dbReference type="Pfam" id="PF01433">
    <property type="entry name" value="Peptidase_M1"/>
    <property type="match status" value="1"/>
</dbReference>
<evidence type="ECO:0000259" key="8">
    <source>
        <dbReference type="Pfam" id="PF01433"/>
    </source>
</evidence>
<dbReference type="GO" id="GO:0005737">
    <property type="term" value="C:cytoplasm"/>
    <property type="evidence" value="ECO:0007669"/>
    <property type="project" value="TreeGrafter"/>
</dbReference>
<protein>
    <submittedName>
        <fullName evidence="11">Peptidase_M1 domain-containing protein</fullName>
    </submittedName>
</protein>
<comment type="cofactor">
    <cofactor evidence="1">
        <name>Zn(2+)</name>
        <dbReference type="ChEBI" id="CHEBI:29105"/>
    </cofactor>
</comment>
<dbReference type="STRING" id="6313.A0A158P804"/>
<keyword evidence="3" id="KW-0645">Protease</keyword>
<feature type="domain" description="Peptidase M1 membrane alanine aminopeptidase" evidence="8">
    <location>
        <begin position="8"/>
        <end position="124"/>
    </location>
</feature>
<dbReference type="GO" id="GO:0070006">
    <property type="term" value="F:metalloaminopeptidase activity"/>
    <property type="evidence" value="ECO:0007669"/>
    <property type="project" value="TreeGrafter"/>
</dbReference>
<evidence type="ECO:0000256" key="3">
    <source>
        <dbReference type="ARBA" id="ARBA00022670"/>
    </source>
</evidence>
<feature type="domain" description="ERAP1-like C-terminal" evidence="9">
    <location>
        <begin position="258"/>
        <end position="403"/>
    </location>
</feature>
<dbReference type="Gene3D" id="1.10.3480.20">
    <property type="match status" value="2"/>
</dbReference>
<evidence type="ECO:0000313" key="10">
    <source>
        <dbReference type="Proteomes" id="UP000035642"/>
    </source>
</evidence>